<feature type="domain" description="PUA" evidence="9">
    <location>
        <begin position="283"/>
        <end position="366"/>
    </location>
</feature>
<dbReference type="PIRSF" id="PIRSF000729">
    <property type="entry name" value="GK"/>
    <property type="match status" value="1"/>
</dbReference>
<keyword evidence="1 8" id="KW-0963">Cytoplasm</keyword>
<dbReference type="NCBIfam" id="TIGR01027">
    <property type="entry name" value="proB"/>
    <property type="match status" value="1"/>
</dbReference>
<dbReference type="Gene3D" id="2.30.130.10">
    <property type="entry name" value="PUA domain"/>
    <property type="match status" value="1"/>
</dbReference>
<dbReference type="InterPro" id="IPR015947">
    <property type="entry name" value="PUA-like_sf"/>
</dbReference>
<dbReference type="InterPro" id="IPR011529">
    <property type="entry name" value="Glu_5kinase"/>
</dbReference>
<feature type="binding site" evidence="8">
    <location>
        <begin position="217"/>
        <end position="223"/>
    </location>
    <ligand>
        <name>ATP</name>
        <dbReference type="ChEBI" id="CHEBI:30616"/>
    </ligand>
</feature>
<feature type="binding site" evidence="8">
    <location>
        <begin position="175"/>
        <end position="176"/>
    </location>
    <ligand>
        <name>ATP</name>
        <dbReference type="ChEBI" id="CHEBI:30616"/>
    </ligand>
</feature>
<protein>
    <recommendedName>
        <fullName evidence="8">Glutamate 5-kinase</fullName>
        <ecNumber evidence="8">2.7.2.11</ecNumber>
    </recommendedName>
    <alternativeName>
        <fullName evidence="8">Gamma-glutamyl kinase</fullName>
        <shortName evidence="8">GK</shortName>
    </alternativeName>
</protein>
<evidence type="ECO:0000259" key="9">
    <source>
        <dbReference type="SMART" id="SM00359"/>
    </source>
</evidence>
<organism evidence="10 11">
    <name type="scientific">Heliorestis convoluta</name>
    <dbReference type="NCBI Taxonomy" id="356322"/>
    <lineage>
        <taxon>Bacteria</taxon>
        <taxon>Bacillati</taxon>
        <taxon>Bacillota</taxon>
        <taxon>Clostridia</taxon>
        <taxon>Eubacteriales</taxon>
        <taxon>Heliobacteriaceae</taxon>
        <taxon>Heliorestis</taxon>
    </lineage>
</organism>
<keyword evidence="6 8" id="KW-0418">Kinase</keyword>
<evidence type="ECO:0000313" key="11">
    <source>
        <dbReference type="Proteomes" id="UP000366051"/>
    </source>
</evidence>
<dbReference type="OrthoDB" id="9804434at2"/>
<proteinExistence type="inferred from homology"/>
<dbReference type="EMBL" id="CP045875">
    <property type="protein sequence ID" value="QGG47241.1"/>
    <property type="molecule type" value="Genomic_DNA"/>
</dbReference>
<dbReference type="InterPro" id="IPR001057">
    <property type="entry name" value="Glu/AcGlu_kinase"/>
</dbReference>
<feature type="binding site" evidence="8">
    <location>
        <position position="16"/>
    </location>
    <ligand>
        <name>ATP</name>
        <dbReference type="ChEBI" id="CHEBI:30616"/>
    </ligand>
</feature>
<evidence type="ECO:0000256" key="3">
    <source>
        <dbReference type="ARBA" id="ARBA00022650"/>
    </source>
</evidence>
<dbReference type="InterPro" id="IPR002478">
    <property type="entry name" value="PUA"/>
</dbReference>
<feature type="binding site" evidence="8">
    <location>
        <position position="143"/>
    </location>
    <ligand>
        <name>substrate</name>
    </ligand>
</feature>
<dbReference type="GO" id="GO:0004349">
    <property type="term" value="F:glutamate 5-kinase activity"/>
    <property type="evidence" value="ECO:0007669"/>
    <property type="project" value="UniProtKB-UniRule"/>
</dbReference>
<dbReference type="PROSITE" id="PS50890">
    <property type="entry name" value="PUA"/>
    <property type="match status" value="1"/>
</dbReference>
<dbReference type="Pfam" id="PF00696">
    <property type="entry name" value="AA_kinase"/>
    <property type="match status" value="1"/>
</dbReference>
<dbReference type="HAMAP" id="MF_00456">
    <property type="entry name" value="ProB"/>
    <property type="match status" value="1"/>
</dbReference>
<keyword evidence="2 8" id="KW-0028">Amino-acid biosynthesis</keyword>
<dbReference type="UniPathway" id="UPA00098">
    <property type="reaction ID" value="UER00359"/>
</dbReference>
<dbReference type="PANTHER" id="PTHR43654">
    <property type="entry name" value="GLUTAMATE 5-KINASE"/>
    <property type="match status" value="1"/>
</dbReference>
<dbReference type="InterPro" id="IPR036393">
    <property type="entry name" value="AceGlu_kinase-like_sf"/>
</dbReference>
<keyword evidence="7 8" id="KW-0067">ATP-binding</keyword>
<evidence type="ECO:0000256" key="5">
    <source>
        <dbReference type="ARBA" id="ARBA00022741"/>
    </source>
</evidence>
<comment type="pathway">
    <text evidence="8">Amino-acid biosynthesis; L-proline biosynthesis; L-glutamate 5-semialdehyde from L-glutamate: step 1/2.</text>
</comment>
<dbReference type="CDD" id="cd04242">
    <property type="entry name" value="AAK_G5K_ProB"/>
    <property type="match status" value="1"/>
</dbReference>
<dbReference type="GO" id="GO:0055129">
    <property type="term" value="P:L-proline biosynthetic process"/>
    <property type="evidence" value="ECO:0007669"/>
    <property type="project" value="UniProtKB-UniRule"/>
</dbReference>
<dbReference type="KEGG" id="hcv:FTV88_1094"/>
<dbReference type="Pfam" id="PF01472">
    <property type="entry name" value="PUA"/>
    <property type="match status" value="1"/>
</dbReference>
<dbReference type="InterPro" id="IPR005715">
    <property type="entry name" value="Glu_5kinase/COase_Synthase"/>
</dbReference>
<feature type="binding site" evidence="8">
    <location>
        <position position="155"/>
    </location>
    <ligand>
        <name>substrate</name>
    </ligand>
</feature>
<name>A0A5Q2MZ10_9FIRM</name>
<dbReference type="GO" id="GO:0005524">
    <property type="term" value="F:ATP binding"/>
    <property type="evidence" value="ECO:0007669"/>
    <property type="project" value="UniProtKB-KW"/>
</dbReference>
<evidence type="ECO:0000256" key="8">
    <source>
        <dbReference type="HAMAP-Rule" id="MF_00456"/>
    </source>
</evidence>
<dbReference type="SUPFAM" id="SSF53633">
    <property type="entry name" value="Carbamate kinase-like"/>
    <property type="match status" value="1"/>
</dbReference>
<comment type="function">
    <text evidence="8">Catalyzes the transfer of a phosphate group to glutamate to form L-glutamate 5-phosphate.</text>
</comment>
<dbReference type="EC" id="2.7.2.11" evidence="8"/>
<keyword evidence="4 8" id="KW-0808">Transferase</keyword>
<keyword evidence="3 8" id="KW-0641">Proline biosynthesis</keyword>
<sequence>MFHRQDLPGARRIVVKVGTSTLTYGTGKLNLEQMEKLVRQVADLANRGYQMILVSSGAVGAGMGRLGLREKPKTIPEKQACAAVGQGILLHMYEKFFAEYGHVVAQVLLTRDDLASRKRYINGGNTLEALLRMGAIPIINENDTVAVDEIRFGDNDTLSALVASLVSSDVLVLLTDIDGLYTANPRTDTQATLISTVEAITPEIEAMAAGAGSDLGTGGMATKIQAARICTESGIAMIIASGAKPDVLREIMVGQEIGTLFLPQAKPLPGYKRWLAFGSTCHGRIHIDEGAVQALVSGGKSLLPCGIVATDGLYHSGDLVSIIAPEGYEVGRGVSNYAIEQVRRIMGRQCMEIESLLGSKDYDEVVHRDNLTLTIPRQIGCSS</sequence>
<evidence type="ECO:0000256" key="4">
    <source>
        <dbReference type="ARBA" id="ARBA00022679"/>
    </source>
</evidence>
<dbReference type="PRINTS" id="PR00474">
    <property type="entry name" value="GLU5KINASE"/>
</dbReference>
<keyword evidence="11" id="KW-1185">Reference proteome</keyword>
<gene>
    <name evidence="8 10" type="primary">proB</name>
    <name evidence="10" type="ORF">FTV88_1094</name>
</gene>
<dbReference type="GO" id="GO:0003723">
    <property type="term" value="F:RNA binding"/>
    <property type="evidence" value="ECO:0007669"/>
    <property type="project" value="InterPro"/>
</dbReference>
<dbReference type="AlphaFoldDB" id="A0A5Q2MZ10"/>
<dbReference type="InterPro" id="IPR019797">
    <property type="entry name" value="Glutamate_5-kinase_CS"/>
</dbReference>
<dbReference type="RefSeq" id="WP_153724661.1">
    <property type="nucleotide sequence ID" value="NZ_CP045875.1"/>
</dbReference>
<evidence type="ECO:0000313" key="10">
    <source>
        <dbReference type="EMBL" id="QGG47241.1"/>
    </source>
</evidence>
<dbReference type="CDD" id="cd21157">
    <property type="entry name" value="PUA_G5K"/>
    <property type="match status" value="1"/>
</dbReference>
<dbReference type="GO" id="GO:0005829">
    <property type="term" value="C:cytosol"/>
    <property type="evidence" value="ECO:0007669"/>
    <property type="project" value="TreeGrafter"/>
</dbReference>
<accession>A0A5Q2MZ10</accession>
<comment type="catalytic activity">
    <reaction evidence="8">
        <text>L-glutamate + ATP = L-glutamyl 5-phosphate + ADP</text>
        <dbReference type="Rhea" id="RHEA:14877"/>
        <dbReference type="ChEBI" id="CHEBI:29985"/>
        <dbReference type="ChEBI" id="CHEBI:30616"/>
        <dbReference type="ChEBI" id="CHEBI:58274"/>
        <dbReference type="ChEBI" id="CHEBI:456216"/>
        <dbReference type="EC" id="2.7.2.11"/>
    </reaction>
</comment>
<dbReference type="PROSITE" id="PS00902">
    <property type="entry name" value="GLUTAMATE_5_KINASE"/>
    <property type="match status" value="1"/>
</dbReference>
<keyword evidence="5 8" id="KW-0547">Nucleotide-binding</keyword>
<dbReference type="Proteomes" id="UP000366051">
    <property type="component" value="Chromosome"/>
</dbReference>
<reference evidence="11" key="1">
    <citation type="submission" date="2019-11" db="EMBL/GenBank/DDBJ databases">
        <title>Genome sequence of Heliorestis convoluta strain HH, an alkaliphilic and minimalistic phototrophic bacterium from a soda lake in Egypt.</title>
        <authorList>
            <person name="Dewey E.D."/>
            <person name="Stokes L.M."/>
            <person name="Burchell B.M."/>
            <person name="Shaffer K.N."/>
            <person name="Huntington A.M."/>
            <person name="Baker J.M."/>
            <person name="Nadendla S."/>
            <person name="Giglio M.G."/>
            <person name="Touchman J.W."/>
            <person name="Blankenship R.E."/>
            <person name="Madigan M.T."/>
            <person name="Sattley W.M."/>
        </authorList>
    </citation>
    <scope>NUCLEOTIDE SEQUENCE [LARGE SCALE GENOMIC DNA]</scope>
    <source>
        <strain evidence="11">HH</strain>
    </source>
</reference>
<dbReference type="Gene3D" id="3.40.1160.10">
    <property type="entry name" value="Acetylglutamate kinase-like"/>
    <property type="match status" value="1"/>
</dbReference>
<dbReference type="InterPro" id="IPR041739">
    <property type="entry name" value="G5K_ProB"/>
</dbReference>
<evidence type="ECO:0000256" key="7">
    <source>
        <dbReference type="ARBA" id="ARBA00022840"/>
    </source>
</evidence>
<comment type="similarity">
    <text evidence="8">Belongs to the glutamate 5-kinase family.</text>
</comment>
<evidence type="ECO:0000256" key="2">
    <source>
        <dbReference type="ARBA" id="ARBA00022605"/>
    </source>
</evidence>
<feature type="binding site" evidence="8">
    <location>
        <position position="56"/>
    </location>
    <ligand>
        <name>substrate</name>
    </ligand>
</feature>
<dbReference type="FunFam" id="3.40.1160.10:FF:000018">
    <property type="entry name" value="Glutamate 5-kinase"/>
    <property type="match status" value="1"/>
</dbReference>
<evidence type="ECO:0000256" key="6">
    <source>
        <dbReference type="ARBA" id="ARBA00022777"/>
    </source>
</evidence>
<comment type="subcellular location">
    <subcellularLocation>
        <location evidence="8">Cytoplasm</location>
    </subcellularLocation>
</comment>
<dbReference type="PANTHER" id="PTHR43654:SF1">
    <property type="entry name" value="ISOPENTENYL PHOSPHATE KINASE"/>
    <property type="match status" value="1"/>
</dbReference>
<evidence type="ECO:0000256" key="1">
    <source>
        <dbReference type="ARBA" id="ARBA00022490"/>
    </source>
</evidence>
<dbReference type="SMART" id="SM00359">
    <property type="entry name" value="PUA"/>
    <property type="match status" value="1"/>
</dbReference>
<dbReference type="InterPro" id="IPR001048">
    <property type="entry name" value="Asp/Glu/Uridylate_kinase"/>
</dbReference>
<dbReference type="InterPro" id="IPR036974">
    <property type="entry name" value="PUA_sf"/>
</dbReference>
<dbReference type="SUPFAM" id="SSF88697">
    <property type="entry name" value="PUA domain-like"/>
    <property type="match status" value="1"/>
</dbReference>